<dbReference type="SUPFAM" id="SSF52540">
    <property type="entry name" value="P-loop containing nucleoside triphosphate hydrolases"/>
    <property type="match status" value="1"/>
</dbReference>
<accession>A0A934K4T3</accession>
<keyword evidence="2" id="KW-0813">Transport</keyword>
<evidence type="ECO:0000313" key="6">
    <source>
        <dbReference type="EMBL" id="MBJ7598844.1"/>
    </source>
</evidence>
<evidence type="ECO:0000313" key="7">
    <source>
        <dbReference type="Proteomes" id="UP000612893"/>
    </source>
</evidence>
<evidence type="ECO:0000256" key="2">
    <source>
        <dbReference type="ARBA" id="ARBA00022448"/>
    </source>
</evidence>
<dbReference type="InterPro" id="IPR003593">
    <property type="entry name" value="AAA+_ATPase"/>
</dbReference>
<dbReference type="GO" id="GO:0005524">
    <property type="term" value="F:ATP binding"/>
    <property type="evidence" value="ECO:0007669"/>
    <property type="project" value="UniProtKB-KW"/>
</dbReference>
<gene>
    <name evidence="6" type="ORF">JF922_12285</name>
</gene>
<dbReference type="GO" id="GO:0016887">
    <property type="term" value="F:ATP hydrolysis activity"/>
    <property type="evidence" value="ECO:0007669"/>
    <property type="project" value="InterPro"/>
</dbReference>
<keyword evidence="3" id="KW-0547">Nucleotide-binding</keyword>
<dbReference type="GO" id="GO:0042626">
    <property type="term" value="F:ATPase-coupled transmembrane transporter activity"/>
    <property type="evidence" value="ECO:0007669"/>
    <property type="project" value="TreeGrafter"/>
</dbReference>
<dbReference type="Proteomes" id="UP000612893">
    <property type="component" value="Unassembled WGS sequence"/>
</dbReference>
<protein>
    <submittedName>
        <fullName evidence="6">ABC transporter ATP-binding protein</fullName>
    </submittedName>
</protein>
<evidence type="ECO:0000256" key="4">
    <source>
        <dbReference type="ARBA" id="ARBA00022840"/>
    </source>
</evidence>
<organism evidence="6 7">
    <name type="scientific">Candidatus Nephthysia bennettiae</name>
    <dbReference type="NCBI Taxonomy" id="3127016"/>
    <lineage>
        <taxon>Bacteria</taxon>
        <taxon>Bacillati</taxon>
        <taxon>Candidatus Dormiibacterota</taxon>
        <taxon>Candidatus Dormibacteria</taxon>
        <taxon>Candidatus Dormibacterales</taxon>
        <taxon>Candidatus Dormibacteraceae</taxon>
        <taxon>Candidatus Nephthysia</taxon>
    </lineage>
</organism>
<evidence type="ECO:0000256" key="3">
    <source>
        <dbReference type="ARBA" id="ARBA00022741"/>
    </source>
</evidence>
<evidence type="ECO:0000259" key="5">
    <source>
        <dbReference type="PROSITE" id="PS50893"/>
    </source>
</evidence>
<dbReference type="AlphaFoldDB" id="A0A934K4T3"/>
<dbReference type="RefSeq" id="WP_338202052.1">
    <property type="nucleotide sequence ID" value="NZ_JAEKNR010000131.1"/>
</dbReference>
<dbReference type="PROSITE" id="PS50893">
    <property type="entry name" value="ABC_TRANSPORTER_2"/>
    <property type="match status" value="1"/>
</dbReference>
<dbReference type="SMART" id="SM00382">
    <property type="entry name" value="AAA"/>
    <property type="match status" value="1"/>
</dbReference>
<sequence length="275" mass="28906">MPEVRLEGVRFAYPRGLDVYPEPGLTLALSGGAIALVGENGAGKTTLTKLLNGLLRPRAGSVSVAGTAVAGISVARMARVVGYAFQNPDDQLFERTVRAEVSFGPRALGRADAELEPAVARALALCGLEGKEDVHPHDLGLAERKWVAIASALAAEPPVVVLDEPTLGQDQRSRWRLRGLLEALAGQGRLVLVVTHDMDFVAESCPTIVVLSHGVVRHAGPTEAAFADQAVIEEAGLEPPHVAQLARTLGLGTQVTEAAFLSAWMKQVPPPCGEG</sequence>
<comment type="caution">
    <text evidence="6">The sequence shown here is derived from an EMBL/GenBank/DDBJ whole genome shotgun (WGS) entry which is preliminary data.</text>
</comment>
<dbReference type="EMBL" id="JAEKNR010000131">
    <property type="protein sequence ID" value="MBJ7598844.1"/>
    <property type="molecule type" value="Genomic_DNA"/>
</dbReference>
<name>A0A934K4T3_9BACT</name>
<dbReference type="InterPro" id="IPR027417">
    <property type="entry name" value="P-loop_NTPase"/>
</dbReference>
<dbReference type="Pfam" id="PF00005">
    <property type="entry name" value="ABC_tran"/>
    <property type="match status" value="1"/>
</dbReference>
<dbReference type="PANTHER" id="PTHR43553">
    <property type="entry name" value="HEAVY METAL TRANSPORTER"/>
    <property type="match status" value="1"/>
</dbReference>
<dbReference type="PANTHER" id="PTHR43553:SF24">
    <property type="entry name" value="ENERGY-COUPLING FACTOR TRANSPORTER ATP-BINDING PROTEIN ECFA1"/>
    <property type="match status" value="1"/>
</dbReference>
<dbReference type="Gene3D" id="3.40.50.300">
    <property type="entry name" value="P-loop containing nucleotide triphosphate hydrolases"/>
    <property type="match status" value="1"/>
</dbReference>
<dbReference type="GO" id="GO:0043190">
    <property type="term" value="C:ATP-binding cassette (ABC) transporter complex"/>
    <property type="evidence" value="ECO:0007669"/>
    <property type="project" value="TreeGrafter"/>
</dbReference>
<reference evidence="6" key="1">
    <citation type="submission" date="2020-10" db="EMBL/GenBank/DDBJ databases">
        <title>Ca. Dormibacterota MAGs.</title>
        <authorList>
            <person name="Montgomery K."/>
        </authorList>
    </citation>
    <scope>NUCLEOTIDE SEQUENCE [LARGE SCALE GENOMIC DNA]</scope>
    <source>
        <strain evidence="6">SC8812_S17_10</strain>
    </source>
</reference>
<feature type="domain" description="ABC transporter" evidence="5">
    <location>
        <begin position="4"/>
        <end position="238"/>
    </location>
</feature>
<comment type="similarity">
    <text evidence="1">Belongs to the ABC transporter superfamily.</text>
</comment>
<keyword evidence="7" id="KW-1185">Reference proteome</keyword>
<evidence type="ECO:0000256" key="1">
    <source>
        <dbReference type="ARBA" id="ARBA00005417"/>
    </source>
</evidence>
<dbReference type="InterPro" id="IPR015856">
    <property type="entry name" value="ABC_transpr_CbiO/EcfA_su"/>
</dbReference>
<dbReference type="CDD" id="cd03225">
    <property type="entry name" value="ABC_cobalt_CbiO_domain1"/>
    <property type="match status" value="1"/>
</dbReference>
<dbReference type="InterPro" id="IPR003439">
    <property type="entry name" value="ABC_transporter-like_ATP-bd"/>
</dbReference>
<keyword evidence="4 6" id="KW-0067">ATP-binding</keyword>
<proteinExistence type="inferred from homology"/>
<dbReference type="InterPro" id="IPR050095">
    <property type="entry name" value="ECF_ABC_transporter_ATP-bd"/>
</dbReference>